<reference evidence="1" key="2">
    <citation type="submission" date="2023-01" db="EMBL/GenBank/DDBJ databases">
        <authorList>
            <person name="Petersen C."/>
        </authorList>
    </citation>
    <scope>NUCLEOTIDE SEQUENCE</scope>
    <source>
        <strain evidence="1">IBT 17514</strain>
    </source>
</reference>
<organism evidence="1 2">
    <name type="scientific">Penicillium malachiteum</name>
    <dbReference type="NCBI Taxonomy" id="1324776"/>
    <lineage>
        <taxon>Eukaryota</taxon>
        <taxon>Fungi</taxon>
        <taxon>Dikarya</taxon>
        <taxon>Ascomycota</taxon>
        <taxon>Pezizomycotina</taxon>
        <taxon>Eurotiomycetes</taxon>
        <taxon>Eurotiomycetidae</taxon>
        <taxon>Eurotiales</taxon>
        <taxon>Aspergillaceae</taxon>
        <taxon>Penicillium</taxon>
    </lineage>
</organism>
<evidence type="ECO:0000313" key="1">
    <source>
        <dbReference type="EMBL" id="KAJ5741120.1"/>
    </source>
</evidence>
<name>A0AAD6HXF9_9EURO</name>
<protein>
    <submittedName>
        <fullName evidence="1">Uncharacterized protein</fullName>
    </submittedName>
</protein>
<accession>A0AAD6HXF9</accession>
<proteinExistence type="predicted"/>
<gene>
    <name evidence="1" type="ORF">N7493_000992</name>
</gene>
<dbReference type="AlphaFoldDB" id="A0AAD6HXF9"/>
<keyword evidence="2" id="KW-1185">Reference proteome</keyword>
<dbReference type="Proteomes" id="UP001215712">
    <property type="component" value="Unassembled WGS sequence"/>
</dbReference>
<sequence>MREQKRPILLVKTLSAYPEKPKDSLWRFSKETDDKLQRPLTEEKIPHFAVHLESQKISDTEKLHKREKRLRHKRQNLRRVQRQSRCILPDHIPVTGFFPYVQWELTEKTRRFVEREEWPKTMVALLATQVGGYITVNRQWAPADIEKVF</sequence>
<comment type="caution">
    <text evidence="1">The sequence shown here is derived from an EMBL/GenBank/DDBJ whole genome shotgun (WGS) entry which is preliminary data.</text>
</comment>
<reference evidence="1" key="1">
    <citation type="journal article" date="2023" name="IMA Fungus">
        <title>Comparative genomic study of the Penicillium genus elucidates a diverse pangenome and 15 lateral gene transfer events.</title>
        <authorList>
            <person name="Petersen C."/>
            <person name="Sorensen T."/>
            <person name="Nielsen M.R."/>
            <person name="Sondergaard T.E."/>
            <person name="Sorensen J.L."/>
            <person name="Fitzpatrick D.A."/>
            <person name="Frisvad J.C."/>
            <person name="Nielsen K.L."/>
        </authorList>
    </citation>
    <scope>NUCLEOTIDE SEQUENCE</scope>
    <source>
        <strain evidence="1">IBT 17514</strain>
    </source>
</reference>
<dbReference type="EMBL" id="JAQJAN010000001">
    <property type="protein sequence ID" value="KAJ5741120.1"/>
    <property type="molecule type" value="Genomic_DNA"/>
</dbReference>
<evidence type="ECO:0000313" key="2">
    <source>
        <dbReference type="Proteomes" id="UP001215712"/>
    </source>
</evidence>